<comment type="similarity">
    <text evidence="2">Belongs to the auxin efflux carrier (TC 2.A.69) family.</text>
</comment>
<dbReference type="KEGG" id="pcon:B0A89_00425"/>
<evidence type="ECO:0000256" key="8">
    <source>
        <dbReference type="SAM" id="Phobius"/>
    </source>
</evidence>
<keyword evidence="10" id="KW-1185">Reference proteome</keyword>
<protein>
    <submittedName>
        <fullName evidence="9">Malonate transporter</fullName>
    </submittedName>
</protein>
<evidence type="ECO:0000256" key="3">
    <source>
        <dbReference type="ARBA" id="ARBA00022448"/>
    </source>
</evidence>
<feature type="transmembrane region" description="Helical" evidence="8">
    <location>
        <begin position="230"/>
        <end position="252"/>
    </location>
</feature>
<dbReference type="RefSeq" id="WP_085376455.1">
    <property type="nucleotide sequence ID" value="NZ_CP020612.1"/>
</dbReference>
<evidence type="ECO:0000256" key="1">
    <source>
        <dbReference type="ARBA" id="ARBA00004651"/>
    </source>
</evidence>
<keyword evidence="5 8" id="KW-0812">Transmembrane</keyword>
<organism evidence="9 10">
    <name type="scientific">Paracoccus contaminans</name>
    <dbReference type="NCBI Taxonomy" id="1945662"/>
    <lineage>
        <taxon>Bacteria</taxon>
        <taxon>Pseudomonadati</taxon>
        <taxon>Pseudomonadota</taxon>
        <taxon>Alphaproteobacteria</taxon>
        <taxon>Rhodobacterales</taxon>
        <taxon>Paracoccaceae</taxon>
        <taxon>Paracoccus</taxon>
    </lineage>
</organism>
<dbReference type="GO" id="GO:0005886">
    <property type="term" value="C:plasma membrane"/>
    <property type="evidence" value="ECO:0007669"/>
    <property type="project" value="UniProtKB-SubCell"/>
</dbReference>
<proteinExistence type="inferred from homology"/>
<sequence>MTLLFSVLLPVFLVIGFGYFTAWRGWLGPRDVDGIQRFAQNFALPVLLFQSIAAVDFTASFDTGAVGSFYAGALAGFAAGYFGARLIFGRPPADCVAIGFASMFSNTLLLGVPITERAYGPQALAGNYAIVTFHSPLFYTLGITLMEFTLARGGTMSVAGVSMRALGGVLRTPLVIGILCGLAVNLAQAQGLVLPEGFWAATAMIGRAAIPAALFGLGGVLHRYRPDAELGVVALCCAASLLLHPAVTWGLTTLLNTPAEGMRSAVITAAMPPGVNAYLFATMYGRAQRVAASSVLIATALSLLTAWFWLGTLP</sequence>
<evidence type="ECO:0000256" key="4">
    <source>
        <dbReference type="ARBA" id="ARBA00022475"/>
    </source>
</evidence>
<gene>
    <name evidence="9" type="ORF">B0A89_00425</name>
</gene>
<feature type="transmembrane region" description="Helical" evidence="8">
    <location>
        <begin position="198"/>
        <end position="218"/>
    </location>
</feature>
<dbReference type="OrthoDB" id="9810457at2"/>
<dbReference type="GO" id="GO:0055085">
    <property type="term" value="P:transmembrane transport"/>
    <property type="evidence" value="ECO:0007669"/>
    <property type="project" value="InterPro"/>
</dbReference>
<dbReference type="PANTHER" id="PTHR36838:SF1">
    <property type="entry name" value="SLR1864 PROTEIN"/>
    <property type="match status" value="1"/>
</dbReference>
<evidence type="ECO:0000256" key="6">
    <source>
        <dbReference type="ARBA" id="ARBA00022989"/>
    </source>
</evidence>
<feature type="transmembrane region" description="Helical" evidence="8">
    <location>
        <begin position="165"/>
        <end position="186"/>
    </location>
</feature>
<keyword evidence="3" id="KW-0813">Transport</keyword>
<keyword evidence="7 8" id="KW-0472">Membrane</keyword>
<dbReference type="InterPro" id="IPR038770">
    <property type="entry name" value="Na+/solute_symporter_sf"/>
</dbReference>
<accession>A0A1W6CU07</accession>
<dbReference type="PANTHER" id="PTHR36838">
    <property type="entry name" value="AUXIN EFFLUX CARRIER FAMILY PROTEIN"/>
    <property type="match status" value="1"/>
</dbReference>
<feature type="transmembrane region" description="Helical" evidence="8">
    <location>
        <begin position="264"/>
        <end position="283"/>
    </location>
</feature>
<feature type="transmembrane region" description="Helical" evidence="8">
    <location>
        <begin position="290"/>
        <end position="310"/>
    </location>
</feature>
<keyword evidence="6 8" id="KW-1133">Transmembrane helix</keyword>
<dbReference type="InterPro" id="IPR004776">
    <property type="entry name" value="Mem_transp_PIN-like"/>
</dbReference>
<feature type="transmembrane region" description="Helical" evidence="8">
    <location>
        <begin position="69"/>
        <end position="88"/>
    </location>
</feature>
<evidence type="ECO:0000256" key="5">
    <source>
        <dbReference type="ARBA" id="ARBA00022692"/>
    </source>
</evidence>
<dbReference type="STRING" id="1945662.B0A89_00425"/>
<dbReference type="Pfam" id="PF03547">
    <property type="entry name" value="Mem_trans"/>
    <property type="match status" value="1"/>
</dbReference>
<feature type="transmembrane region" description="Helical" evidence="8">
    <location>
        <begin position="126"/>
        <end position="145"/>
    </location>
</feature>
<dbReference type="Proteomes" id="UP000193017">
    <property type="component" value="Chromosome"/>
</dbReference>
<comment type="subcellular location">
    <subcellularLocation>
        <location evidence="1">Cell membrane</location>
        <topology evidence="1">Multi-pass membrane protein</topology>
    </subcellularLocation>
</comment>
<evidence type="ECO:0000256" key="2">
    <source>
        <dbReference type="ARBA" id="ARBA00010145"/>
    </source>
</evidence>
<feature type="transmembrane region" description="Helical" evidence="8">
    <location>
        <begin position="95"/>
        <end position="114"/>
    </location>
</feature>
<keyword evidence="4" id="KW-1003">Cell membrane</keyword>
<reference evidence="9 10" key="1">
    <citation type="submission" date="2017-03" db="EMBL/GenBank/DDBJ databases">
        <title>Genome sequence of Paracoccus contaminans isolated from a water microcosm.</title>
        <authorList>
            <person name="Aurass P."/>
            <person name="Karste S."/>
            <person name="Trost E."/>
            <person name="Glaeser S.P."/>
            <person name="Kaempfer P."/>
            <person name="Flieger A."/>
        </authorList>
    </citation>
    <scope>NUCLEOTIDE SEQUENCE [LARGE SCALE GENOMIC DNA]</scope>
    <source>
        <strain evidence="10">RKI 16-01929T\LMG 29738T\CCM 8701T\CIP 111112T</strain>
    </source>
</reference>
<dbReference type="Gene3D" id="1.20.1530.20">
    <property type="match status" value="1"/>
</dbReference>
<evidence type="ECO:0000313" key="10">
    <source>
        <dbReference type="Proteomes" id="UP000193017"/>
    </source>
</evidence>
<name>A0A1W6CU07_9RHOB</name>
<feature type="transmembrane region" description="Helical" evidence="8">
    <location>
        <begin position="6"/>
        <end position="26"/>
    </location>
</feature>
<evidence type="ECO:0000313" key="9">
    <source>
        <dbReference type="EMBL" id="ARJ68348.1"/>
    </source>
</evidence>
<evidence type="ECO:0000256" key="7">
    <source>
        <dbReference type="ARBA" id="ARBA00023136"/>
    </source>
</evidence>
<dbReference type="EMBL" id="CP020612">
    <property type="protein sequence ID" value="ARJ68348.1"/>
    <property type="molecule type" value="Genomic_DNA"/>
</dbReference>
<dbReference type="AlphaFoldDB" id="A0A1W6CU07"/>